<name>A0A2T4UPC5_9MICO</name>
<dbReference type="Gene3D" id="1.10.1040.10">
    <property type="entry name" value="N-(1-d-carboxylethyl)-l-norvaline Dehydrogenase, domain 2"/>
    <property type="match status" value="1"/>
</dbReference>
<keyword evidence="6" id="KW-1185">Reference proteome</keyword>
<dbReference type="InterPro" id="IPR013328">
    <property type="entry name" value="6PGD_dom2"/>
</dbReference>
<dbReference type="PRINTS" id="PR00084">
    <property type="entry name" value="MTLDHDRGNASE"/>
</dbReference>
<feature type="domain" description="Mannitol dehydrogenase N-terminal" evidence="3">
    <location>
        <begin position="20"/>
        <end position="273"/>
    </location>
</feature>
<keyword evidence="1" id="KW-0560">Oxidoreductase</keyword>
<dbReference type="InterPro" id="IPR013131">
    <property type="entry name" value="Mannitol_DH_N"/>
</dbReference>
<dbReference type="InterPro" id="IPR013118">
    <property type="entry name" value="Mannitol_DH_C"/>
</dbReference>
<evidence type="ECO:0000313" key="5">
    <source>
        <dbReference type="EMBL" id="PTL71369.1"/>
    </source>
</evidence>
<evidence type="ECO:0000259" key="3">
    <source>
        <dbReference type="Pfam" id="PF01232"/>
    </source>
</evidence>
<dbReference type="PANTHER" id="PTHR43362">
    <property type="entry name" value="MANNITOL DEHYDROGENASE DSF1-RELATED"/>
    <property type="match status" value="1"/>
</dbReference>
<protein>
    <submittedName>
        <fullName evidence="5">Oxidoreductase</fullName>
    </submittedName>
</protein>
<dbReference type="GO" id="GO:0008926">
    <property type="term" value="F:mannitol-1-phosphate 5-dehydrogenase activity"/>
    <property type="evidence" value="ECO:0007669"/>
    <property type="project" value="UniProtKB-EC"/>
</dbReference>
<dbReference type="AlphaFoldDB" id="A0A2T4UPC5"/>
<dbReference type="Proteomes" id="UP000241085">
    <property type="component" value="Unassembled WGS sequence"/>
</dbReference>
<dbReference type="InterPro" id="IPR000669">
    <property type="entry name" value="Mannitol_DH"/>
</dbReference>
<dbReference type="Pfam" id="PF08125">
    <property type="entry name" value="Mannitol_dh_C"/>
    <property type="match status" value="1"/>
</dbReference>
<evidence type="ECO:0000313" key="6">
    <source>
        <dbReference type="Proteomes" id="UP000241085"/>
    </source>
</evidence>
<dbReference type="InterPro" id="IPR050988">
    <property type="entry name" value="Mannitol_DH/Oxidoreductase"/>
</dbReference>
<dbReference type="Pfam" id="PF01232">
    <property type="entry name" value="Mannitol_dh"/>
    <property type="match status" value="1"/>
</dbReference>
<evidence type="ECO:0000256" key="2">
    <source>
        <dbReference type="ARBA" id="ARBA00048615"/>
    </source>
</evidence>
<accession>A0A2T4UPC5</accession>
<gene>
    <name evidence="5" type="ORF">C1I63_18055</name>
</gene>
<proteinExistence type="predicted"/>
<organism evidence="5 6">
    <name type="scientific">Rathayibacter caricis DSM 15933</name>
    <dbReference type="NCBI Taxonomy" id="1328867"/>
    <lineage>
        <taxon>Bacteria</taxon>
        <taxon>Bacillati</taxon>
        <taxon>Actinomycetota</taxon>
        <taxon>Actinomycetes</taxon>
        <taxon>Micrococcales</taxon>
        <taxon>Microbacteriaceae</taxon>
        <taxon>Rathayibacter</taxon>
    </lineage>
</organism>
<dbReference type="EMBL" id="PZPL01000002">
    <property type="protein sequence ID" value="PTL71369.1"/>
    <property type="molecule type" value="Genomic_DNA"/>
</dbReference>
<evidence type="ECO:0000259" key="4">
    <source>
        <dbReference type="Pfam" id="PF08125"/>
    </source>
</evidence>
<reference evidence="5 6" key="1">
    <citation type="submission" date="2018-03" db="EMBL/GenBank/DDBJ databases">
        <title>Bacteriophage NCPPB3778 and a type I-E CRISPR drive the evolution of the US Biological Select Agent, Rathayibacter toxicus.</title>
        <authorList>
            <person name="Davis E.W.II."/>
            <person name="Tabima J.F."/>
            <person name="Weisberg A.J."/>
            <person name="Dantas Lopes L."/>
            <person name="Wiseman M.S."/>
            <person name="Wiseman M.S."/>
            <person name="Pupko T."/>
            <person name="Belcher M.S."/>
            <person name="Sechler A.J."/>
            <person name="Tancos M.A."/>
            <person name="Schroeder B.K."/>
            <person name="Murray T.D."/>
            <person name="Luster D.G."/>
            <person name="Schneider W.L."/>
            <person name="Rogers E."/>
            <person name="Andreote F.D."/>
            <person name="Grunwald N.J."/>
            <person name="Putnam M.L."/>
            <person name="Chang J.H."/>
        </authorList>
    </citation>
    <scope>NUCLEOTIDE SEQUENCE [LARGE SCALE GENOMIC DNA]</scope>
    <source>
        <strain evidence="5 6">DSM 15933</strain>
    </source>
</reference>
<feature type="domain" description="Mannitol dehydrogenase C-terminal" evidence="4">
    <location>
        <begin position="282"/>
        <end position="414"/>
    </location>
</feature>
<dbReference type="SUPFAM" id="SSF48179">
    <property type="entry name" value="6-phosphogluconate dehydrogenase C-terminal domain-like"/>
    <property type="match status" value="1"/>
</dbReference>
<sequence>MPELLSRAASPSITPTPPVRIVHLGLGAFHRAHQAWYTSRAVDAHEWGIAAFTGRSAELAERLGAQDGVYTLIERGPAGDRFELVSSIVEVHAGDDVDRFAELLADPRVVVLTLTITEAGYRLRGDSTLDLDDAGTVHDMAALTEHLASDGASAPLLTTALGKIVLALDGRRRLGAPTLAIVPCDNIPGNGQVLAAALSTLTHRVSPALAEWMTTGVSVVSTSVDRITPRETPTDAATVLDGTGRVDRAPVVTEAFSDWVLSGDFPSGRPGWETAGARFVDDIEPWEARKLWLLNGAHTLLAALGPLRGHHTVAEAVADPVCRSAVETLWDEASRHLPDLELDSYRDALLARFENPRIEHRLAQIALDAETKLRHRIVPVALRERAARRSGSGCALAVAAWIAATSRDAESAGSAPVGSDVTRSAIARLDLGLAGDESFVDEVGRAARRLMLQEERG</sequence>
<comment type="catalytic activity">
    <reaction evidence="2">
        <text>D-mannitol 1-phosphate + NAD(+) = beta-D-fructose 6-phosphate + NADH + H(+)</text>
        <dbReference type="Rhea" id="RHEA:19661"/>
        <dbReference type="ChEBI" id="CHEBI:15378"/>
        <dbReference type="ChEBI" id="CHEBI:57540"/>
        <dbReference type="ChEBI" id="CHEBI:57634"/>
        <dbReference type="ChEBI" id="CHEBI:57945"/>
        <dbReference type="ChEBI" id="CHEBI:61381"/>
        <dbReference type="EC" id="1.1.1.17"/>
    </reaction>
</comment>
<dbReference type="Gene3D" id="3.40.50.720">
    <property type="entry name" value="NAD(P)-binding Rossmann-like Domain"/>
    <property type="match status" value="1"/>
</dbReference>
<evidence type="ECO:0000256" key="1">
    <source>
        <dbReference type="ARBA" id="ARBA00023002"/>
    </source>
</evidence>
<comment type="caution">
    <text evidence="5">The sequence shown here is derived from an EMBL/GenBank/DDBJ whole genome shotgun (WGS) entry which is preliminary data.</text>
</comment>
<dbReference type="PANTHER" id="PTHR43362:SF1">
    <property type="entry name" value="MANNITOL DEHYDROGENASE 2-RELATED"/>
    <property type="match status" value="1"/>
</dbReference>
<dbReference type="SUPFAM" id="SSF51735">
    <property type="entry name" value="NAD(P)-binding Rossmann-fold domains"/>
    <property type="match status" value="1"/>
</dbReference>
<dbReference type="InterPro" id="IPR008927">
    <property type="entry name" value="6-PGluconate_DH-like_C_sf"/>
</dbReference>
<dbReference type="InterPro" id="IPR036291">
    <property type="entry name" value="NAD(P)-bd_dom_sf"/>
</dbReference>